<organism evidence="1 2">
    <name type="scientific">Popillia japonica</name>
    <name type="common">Japanese beetle</name>
    <dbReference type="NCBI Taxonomy" id="7064"/>
    <lineage>
        <taxon>Eukaryota</taxon>
        <taxon>Metazoa</taxon>
        <taxon>Ecdysozoa</taxon>
        <taxon>Arthropoda</taxon>
        <taxon>Hexapoda</taxon>
        <taxon>Insecta</taxon>
        <taxon>Pterygota</taxon>
        <taxon>Neoptera</taxon>
        <taxon>Endopterygota</taxon>
        <taxon>Coleoptera</taxon>
        <taxon>Polyphaga</taxon>
        <taxon>Scarabaeiformia</taxon>
        <taxon>Scarabaeidae</taxon>
        <taxon>Rutelinae</taxon>
        <taxon>Popillia</taxon>
    </lineage>
</organism>
<reference evidence="1 2" key="1">
    <citation type="journal article" date="2024" name="BMC Genomics">
        <title>De novo assembly and annotation of Popillia japonica's genome with initial clues to its potential as an invasive pest.</title>
        <authorList>
            <person name="Cucini C."/>
            <person name="Boschi S."/>
            <person name="Funari R."/>
            <person name="Cardaioli E."/>
            <person name="Iannotti N."/>
            <person name="Marturano G."/>
            <person name="Paoli F."/>
            <person name="Bruttini M."/>
            <person name="Carapelli A."/>
            <person name="Frati F."/>
            <person name="Nardi F."/>
        </authorList>
    </citation>
    <scope>NUCLEOTIDE SEQUENCE [LARGE SCALE GENOMIC DNA]</scope>
    <source>
        <strain evidence="1">DMR45628</strain>
    </source>
</reference>
<accession>A0AAW1ISS0</accession>
<evidence type="ECO:0000313" key="2">
    <source>
        <dbReference type="Proteomes" id="UP001458880"/>
    </source>
</evidence>
<proteinExistence type="predicted"/>
<dbReference type="Proteomes" id="UP001458880">
    <property type="component" value="Unassembled WGS sequence"/>
</dbReference>
<name>A0AAW1ISS0_POPJA</name>
<evidence type="ECO:0000313" key="1">
    <source>
        <dbReference type="EMBL" id="KAK9692818.1"/>
    </source>
</evidence>
<keyword evidence="2" id="KW-1185">Reference proteome</keyword>
<dbReference type="EMBL" id="JASPKY010000566">
    <property type="protein sequence ID" value="KAK9692818.1"/>
    <property type="molecule type" value="Genomic_DNA"/>
</dbReference>
<protein>
    <submittedName>
        <fullName evidence="1">Uncharacterized protein</fullName>
    </submittedName>
</protein>
<gene>
    <name evidence="1" type="ORF">QE152_g34906</name>
</gene>
<dbReference type="AlphaFoldDB" id="A0AAW1ISS0"/>
<comment type="caution">
    <text evidence="1">The sequence shown here is derived from an EMBL/GenBank/DDBJ whole genome shotgun (WGS) entry which is preliminary data.</text>
</comment>
<sequence>MEALLIAKQYFAIAEKSLNKKKKDHFRNFCATLNRHTNLSRVWWSRVVLSHVPLETEIPPHPVGYIDHSAKLFSYEELRTVITDYEDSSPSSDLISFAVKF</sequence>